<dbReference type="Proteomes" id="UP000541535">
    <property type="component" value="Unassembled WGS sequence"/>
</dbReference>
<protein>
    <recommendedName>
        <fullName evidence="2">SH3b domain-containing protein</fullName>
    </recommendedName>
</protein>
<sequence>MDFASYYGALAYLAGLAMTLVLASYLTPRSWWRRPTARGLFILAAGSWALGGLLLYFFHASPLPFSSAVANASATRIPPSRPMPAAPTAAPAAERIGAGPFYRVHRDLNLRSAASVGASRLATVPAGASVTFTGARQGDWWQVQAKVDGNMYTGWASSLWLRKADE</sequence>
<dbReference type="Gene3D" id="2.30.30.40">
    <property type="entry name" value="SH3 Domains"/>
    <property type="match status" value="1"/>
</dbReference>
<keyword evidence="4" id="KW-1185">Reference proteome</keyword>
<organism evidence="3 4">
    <name type="scientific">Pseudoduganella violacea</name>
    <dbReference type="NCBI Taxonomy" id="1715466"/>
    <lineage>
        <taxon>Bacteria</taxon>
        <taxon>Pseudomonadati</taxon>
        <taxon>Pseudomonadota</taxon>
        <taxon>Betaproteobacteria</taxon>
        <taxon>Burkholderiales</taxon>
        <taxon>Oxalobacteraceae</taxon>
        <taxon>Telluria group</taxon>
        <taxon>Pseudoduganella</taxon>
    </lineage>
</organism>
<evidence type="ECO:0000313" key="4">
    <source>
        <dbReference type="Proteomes" id="UP000541535"/>
    </source>
</evidence>
<dbReference type="InterPro" id="IPR003646">
    <property type="entry name" value="SH3-like_bac-type"/>
</dbReference>
<name>A0A7W5BDH8_9BURK</name>
<gene>
    <name evidence="3" type="ORF">FHS03_004232</name>
</gene>
<dbReference type="AlphaFoldDB" id="A0A7W5BDH8"/>
<feature type="domain" description="SH3b" evidence="2">
    <location>
        <begin position="107"/>
        <end position="161"/>
    </location>
</feature>
<keyword evidence="1" id="KW-0812">Transmembrane</keyword>
<reference evidence="3 4" key="1">
    <citation type="submission" date="2020-08" db="EMBL/GenBank/DDBJ databases">
        <title>Genomic Encyclopedia of Type Strains, Phase III (KMG-III): the genomes of soil and plant-associated and newly described type strains.</title>
        <authorList>
            <person name="Whitman W."/>
        </authorList>
    </citation>
    <scope>NUCLEOTIDE SEQUENCE [LARGE SCALE GENOMIC DNA]</scope>
    <source>
        <strain evidence="3 4">CECT 8897</strain>
    </source>
</reference>
<comment type="caution">
    <text evidence="3">The sequence shown here is derived from an EMBL/GenBank/DDBJ whole genome shotgun (WGS) entry which is preliminary data.</text>
</comment>
<accession>A0A7W5BDH8</accession>
<feature type="transmembrane region" description="Helical" evidence="1">
    <location>
        <begin position="39"/>
        <end position="58"/>
    </location>
</feature>
<evidence type="ECO:0000259" key="2">
    <source>
        <dbReference type="Pfam" id="PF08239"/>
    </source>
</evidence>
<dbReference type="EMBL" id="JACHXD010000014">
    <property type="protein sequence ID" value="MBB3121156.1"/>
    <property type="molecule type" value="Genomic_DNA"/>
</dbReference>
<proteinExistence type="predicted"/>
<evidence type="ECO:0000256" key="1">
    <source>
        <dbReference type="SAM" id="Phobius"/>
    </source>
</evidence>
<keyword evidence="1" id="KW-1133">Transmembrane helix</keyword>
<evidence type="ECO:0000313" key="3">
    <source>
        <dbReference type="EMBL" id="MBB3121156.1"/>
    </source>
</evidence>
<dbReference type="RefSeq" id="WP_183442886.1">
    <property type="nucleotide sequence ID" value="NZ_JACHXD010000014.1"/>
</dbReference>
<dbReference type="Pfam" id="PF08239">
    <property type="entry name" value="SH3_3"/>
    <property type="match status" value="1"/>
</dbReference>
<feature type="transmembrane region" description="Helical" evidence="1">
    <location>
        <begin position="6"/>
        <end position="27"/>
    </location>
</feature>
<keyword evidence="1" id="KW-0472">Membrane</keyword>